<name>A0A2K3CT97_CHLRE</name>
<accession>A0A2K3CT97</accession>
<sequence>MLVHRRPQPHYLSCRYAYPASPTTDRYLDTSRLLSLRACAASWAALRFPPPDFHAILSGSMQQHDRDAPATW</sequence>
<dbReference type="KEGG" id="cre:CHLRE_16g656466v5"/>
<keyword evidence="2" id="KW-1185">Reference proteome</keyword>
<gene>
    <name evidence="1" type="ORF">CHLRE_16g656466v5</name>
</gene>
<organism evidence="1 2">
    <name type="scientific">Chlamydomonas reinhardtii</name>
    <name type="common">Chlamydomonas smithii</name>
    <dbReference type="NCBI Taxonomy" id="3055"/>
    <lineage>
        <taxon>Eukaryota</taxon>
        <taxon>Viridiplantae</taxon>
        <taxon>Chlorophyta</taxon>
        <taxon>core chlorophytes</taxon>
        <taxon>Chlorophyceae</taxon>
        <taxon>CS clade</taxon>
        <taxon>Chlamydomonadales</taxon>
        <taxon>Chlamydomonadaceae</taxon>
        <taxon>Chlamydomonas</taxon>
    </lineage>
</organism>
<dbReference type="RefSeq" id="XP_042915546.1">
    <property type="nucleotide sequence ID" value="XM_043070904.1"/>
</dbReference>
<dbReference type="InParanoid" id="A0A2K3CT97"/>
<protein>
    <submittedName>
        <fullName evidence="1">Uncharacterized protein</fullName>
    </submittedName>
</protein>
<dbReference type="Proteomes" id="UP000006906">
    <property type="component" value="Chromosome 16"/>
</dbReference>
<evidence type="ECO:0000313" key="2">
    <source>
        <dbReference type="Proteomes" id="UP000006906"/>
    </source>
</evidence>
<proteinExistence type="predicted"/>
<reference evidence="1 2" key="1">
    <citation type="journal article" date="2007" name="Science">
        <title>The Chlamydomonas genome reveals the evolution of key animal and plant functions.</title>
        <authorList>
            <person name="Merchant S.S."/>
            <person name="Prochnik S.E."/>
            <person name="Vallon O."/>
            <person name="Harris E.H."/>
            <person name="Karpowicz S.J."/>
            <person name="Witman G.B."/>
            <person name="Terry A."/>
            <person name="Salamov A."/>
            <person name="Fritz-Laylin L.K."/>
            <person name="Marechal-Drouard L."/>
            <person name="Marshall W.F."/>
            <person name="Qu L.H."/>
            <person name="Nelson D.R."/>
            <person name="Sanderfoot A.A."/>
            <person name="Spalding M.H."/>
            <person name="Kapitonov V.V."/>
            <person name="Ren Q."/>
            <person name="Ferris P."/>
            <person name="Lindquist E."/>
            <person name="Shapiro H."/>
            <person name="Lucas S.M."/>
            <person name="Grimwood J."/>
            <person name="Schmutz J."/>
            <person name="Cardol P."/>
            <person name="Cerutti H."/>
            <person name="Chanfreau G."/>
            <person name="Chen C.L."/>
            <person name="Cognat V."/>
            <person name="Croft M.T."/>
            <person name="Dent R."/>
            <person name="Dutcher S."/>
            <person name="Fernandez E."/>
            <person name="Fukuzawa H."/>
            <person name="Gonzalez-Ballester D."/>
            <person name="Gonzalez-Halphen D."/>
            <person name="Hallmann A."/>
            <person name="Hanikenne M."/>
            <person name="Hippler M."/>
            <person name="Inwood W."/>
            <person name="Jabbari K."/>
            <person name="Kalanon M."/>
            <person name="Kuras R."/>
            <person name="Lefebvre P.A."/>
            <person name="Lemaire S.D."/>
            <person name="Lobanov A.V."/>
            <person name="Lohr M."/>
            <person name="Manuell A."/>
            <person name="Meier I."/>
            <person name="Mets L."/>
            <person name="Mittag M."/>
            <person name="Mittelmeier T."/>
            <person name="Moroney J.V."/>
            <person name="Moseley J."/>
            <person name="Napoli C."/>
            <person name="Nedelcu A.M."/>
            <person name="Niyogi K."/>
            <person name="Novoselov S.V."/>
            <person name="Paulsen I.T."/>
            <person name="Pazour G."/>
            <person name="Purton S."/>
            <person name="Ral J.P."/>
            <person name="Riano-Pachon D.M."/>
            <person name="Riekhof W."/>
            <person name="Rymarquis L."/>
            <person name="Schroda M."/>
            <person name="Stern D."/>
            <person name="Umen J."/>
            <person name="Willows R."/>
            <person name="Wilson N."/>
            <person name="Zimmer S.L."/>
            <person name="Allmer J."/>
            <person name="Balk J."/>
            <person name="Bisova K."/>
            <person name="Chen C.J."/>
            <person name="Elias M."/>
            <person name="Gendler K."/>
            <person name="Hauser C."/>
            <person name="Lamb M.R."/>
            <person name="Ledford H."/>
            <person name="Long J.C."/>
            <person name="Minagawa J."/>
            <person name="Page M.D."/>
            <person name="Pan J."/>
            <person name="Pootakham W."/>
            <person name="Roje S."/>
            <person name="Rose A."/>
            <person name="Stahlberg E."/>
            <person name="Terauchi A.M."/>
            <person name="Yang P."/>
            <person name="Ball S."/>
            <person name="Bowler C."/>
            <person name="Dieckmann C.L."/>
            <person name="Gladyshev V.N."/>
            <person name="Green P."/>
            <person name="Jorgensen R."/>
            <person name="Mayfield S."/>
            <person name="Mueller-Roeber B."/>
            <person name="Rajamani S."/>
            <person name="Sayre R.T."/>
            <person name="Brokstein P."/>
            <person name="Dubchak I."/>
            <person name="Goodstein D."/>
            <person name="Hornick L."/>
            <person name="Huang Y.W."/>
            <person name="Jhaveri J."/>
            <person name="Luo Y."/>
            <person name="Martinez D."/>
            <person name="Ngau W.C."/>
            <person name="Otillar B."/>
            <person name="Poliakov A."/>
            <person name="Porter A."/>
            <person name="Szajkowski L."/>
            <person name="Werner G."/>
            <person name="Zhou K."/>
            <person name="Grigoriev I.V."/>
            <person name="Rokhsar D.S."/>
            <person name="Grossman A.R."/>
        </authorList>
    </citation>
    <scope>NUCLEOTIDE SEQUENCE [LARGE SCALE GENOMIC DNA]</scope>
    <source>
        <strain evidence="2">CC-503</strain>
    </source>
</reference>
<dbReference type="AlphaFoldDB" id="A0A2K3CT97"/>
<dbReference type="Gramene" id="PNW71491">
    <property type="protein sequence ID" value="PNW71491"/>
    <property type="gene ID" value="CHLRE_16g656466v5"/>
</dbReference>
<dbReference type="GeneID" id="66056540"/>
<dbReference type="EMBL" id="CM008977">
    <property type="protein sequence ID" value="PNW71491.1"/>
    <property type="molecule type" value="Genomic_DNA"/>
</dbReference>
<evidence type="ECO:0000313" key="1">
    <source>
        <dbReference type="EMBL" id="PNW71491.1"/>
    </source>
</evidence>